<dbReference type="EMBL" id="KL197716">
    <property type="protein sequence ID" value="KDQ59271.1"/>
    <property type="molecule type" value="Genomic_DNA"/>
</dbReference>
<dbReference type="SMART" id="SM00256">
    <property type="entry name" value="FBOX"/>
    <property type="match status" value="1"/>
</dbReference>
<dbReference type="HOGENOM" id="CLU_028039_0_0_1"/>
<proteinExistence type="predicted"/>
<protein>
    <recommendedName>
        <fullName evidence="1">F-box domain-containing protein</fullName>
    </recommendedName>
</protein>
<evidence type="ECO:0000313" key="2">
    <source>
        <dbReference type="EMBL" id="KDQ59271.1"/>
    </source>
</evidence>
<dbReference type="InParanoid" id="A0A067Q9K8"/>
<dbReference type="InterPro" id="IPR036047">
    <property type="entry name" value="F-box-like_dom_sf"/>
</dbReference>
<gene>
    <name evidence="2" type="ORF">JAAARDRAFT_57193</name>
</gene>
<dbReference type="PROSITE" id="PS50181">
    <property type="entry name" value="FBOX"/>
    <property type="match status" value="1"/>
</dbReference>
<dbReference type="SUPFAM" id="SSF81383">
    <property type="entry name" value="F-box domain"/>
    <property type="match status" value="1"/>
</dbReference>
<dbReference type="InterPro" id="IPR001810">
    <property type="entry name" value="F-box_dom"/>
</dbReference>
<dbReference type="AlphaFoldDB" id="A0A067Q9K8"/>
<evidence type="ECO:0000313" key="3">
    <source>
        <dbReference type="Proteomes" id="UP000027265"/>
    </source>
</evidence>
<feature type="domain" description="F-box" evidence="1">
    <location>
        <begin position="1"/>
        <end position="46"/>
    </location>
</feature>
<organism evidence="2 3">
    <name type="scientific">Jaapia argillacea MUCL 33604</name>
    <dbReference type="NCBI Taxonomy" id="933084"/>
    <lineage>
        <taxon>Eukaryota</taxon>
        <taxon>Fungi</taxon>
        <taxon>Dikarya</taxon>
        <taxon>Basidiomycota</taxon>
        <taxon>Agaricomycotina</taxon>
        <taxon>Agaricomycetes</taxon>
        <taxon>Agaricomycetidae</taxon>
        <taxon>Jaapiales</taxon>
        <taxon>Jaapiaceae</taxon>
        <taxon>Jaapia</taxon>
    </lineage>
</organism>
<sequence>MAFSALPEDILLEIFLRLSIIDALSLKQTCRVLHVVGSLDYLWHQLASNLGLALDVPPDRTLSSLKGAEIQQTAVEALRLERNWQKATSRIKRLTPVRYGIADMSIDEMQLSCGGRWLVTAQRNRLRGRISTTITIWSLKDITDVYRAACFEAPGYFYQYAARISRDEAIALVALTVMMNSEELLQIYEVPLGERLASDYSILDQPRLRNRIGKPHGAAGIFYHVSICDNLVAASLVEVSVGPNTTHRVCLINTLTDAQCWINIQPKECLSRWEMRLFSDQIVFVGSMDDALVVRTYNLPICMLMKGHGRMSSYTPVGQTFQQDDLGDPILDCVVAKLPQAMTFFTSKASELLGSPSSTTPPTLTFLTFRFLEGVPSRLYAARVPLRCTKSTNCTKGHNHGTRFAVSPSIAMVPSAQTAERVQIGVEGRRAVWLDRNLETEEVKVMKLSALSTNGISSTYKVGVLLPEYPVLPFRPSACRSLAFDEVTGRLCLGLFTGEFYVLDF</sequence>
<name>A0A067Q9K8_9AGAM</name>
<dbReference type="Gene3D" id="1.20.1280.50">
    <property type="match status" value="1"/>
</dbReference>
<dbReference type="OrthoDB" id="424465at2759"/>
<evidence type="ECO:0000259" key="1">
    <source>
        <dbReference type="PROSITE" id="PS50181"/>
    </source>
</evidence>
<accession>A0A067Q9K8</accession>
<keyword evidence="3" id="KW-1185">Reference proteome</keyword>
<reference evidence="3" key="1">
    <citation type="journal article" date="2014" name="Proc. Natl. Acad. Sci. U.S.A.">
        <title>Extensive sampling of basidiomycete genomes demonstrates inadequacy of the white-rot/brown-rot paradigm for wood decay fungi.</title>
        <authorList>
            <person name="Riley R."/>
            <person name="Salamov A.A."/>
            <person name="Brown D.W."/>
            <person name="Nagy L.G."/>
            <person name="Floudas D."/>
            <person name="Held B.W."/>
            <person name="Levasseur A."/>
            <person name="Lombard V."/>
            <person name="Morin E."/>
            <person name="Otillar R."/>
            <person name="Lindquist E.A."/>
            <person name="Sun H."/>
            <person name="LaButti K.M."/>
            <person name="Schmutz J."/>
            <person name="Jabbour D."/>
            <person name="Luo H."/>
            <person name="Baker S.E."/>
            <person name="Pisabarro A.G."/>
            <person name="Walton J.D."/>
            <person name="Blanchette R.A."/>
            <person name="Henrissat B."/>
            <person name="Martin F."/>
            <person name="Cullen D."/>
            <person name="Hibbett D.S."/>
            <person name="Grigoriev I.V."/>
        </authorList>
    </citation>
    <scope>NUCLEOTIDE SEQUENCE [LARGE SCALE GENOMIC DNA]</scope>
    <source>
        <strain evidence="3">MUCL 33604</strain>
    </source>
</reference>
<dbReference type="Proteomes" id="UP000027265">
    <property type="component" value="Unassembled WGS sequence"/>
</dbReference>
<dbReference type="Pfam" id="PF12937">
    <property type="entry name" value="F-box-like"/>
    <property type="match status" value="1"/>
</dbReference>
<dbReference type="STRING" id="933084.A0A067Q9K8"/>